<comment type="similarity">
    <text evidence="3">Belongs to the peptidase M1 family.</text>
</comment>
<keyword evidence="18" id="KW-1185">Reference proteome</keyword>
<evidence type="ECO:0000256" key="11">
    <source>
        <dbReference type="ARBA" id="ARBA00029811"/>
    </source>
</evidence>
<feature type="region of interest" description="Disordered" evidence="13">
    <location>
        <begin position="24"/>
        <end position="43"/>
    </location>
</feature>
<proteinExistence type="inferred from homology"/>
<evidence type="ECO:0000256" key="1">
    <source>
        <dbReference type="ARBA" id="ARBA00000098"/>
    </source>
</evidence>
<evidence type="ECO:0000259" key="15">
    <source>
        <dbReference type="Pfam" id="PF01433"/>
    </source>
</evidence>
<dbReference type="SUPFAM" id="SSF63737">
    <property type="entry name" value="Leukotriene A4 hydrolase N-terminal domain"/>
    <property type="match status" value="1"/>
</dbReference>
<dbReference type="EC" id="3.4.11.2" evidence="4"/>
<dbReference type="GO" id="GO:0008270">
    <property type="term" value="F:zinc ion binding"/>
    <property type="evidence" value="ECO:0007669"/>
    <property type="project" value="InterPro"/>
</dbReference>
<evidence type="ECO:0000256" key="3">
    <source>
        <dbReference type="ARBA" id="ARBA00010136"/>
    </source>
</evidence>
<dbReference type="InterPro" id="IPR014782">
    <property type="entry name" value="Peptidase_M1_dom"/>
</dbReference>
<keyword evidence="8" id="KW-0378">Hydrolase</keyword>
<gene>
    <name evidence="17" type="ORF">GA0070603_0858</name>
</gene>
<dbReference type="InterPro" id="IPR050344">
    <property type="entry name" value="Peptidase_M1_aminopeptidases"/>
</dbReference>
<dbReference type="PANTHER" id="PTHR11533">
    <property type="entry name" value="PROTEASE M1 ZINC METALLOPROTEASE"/>
    <property type="match status" value="1"/>
</dbReference>
<keyword evidence="9" id="KW-0862">Zinc</keyword>
<dbReference type="GO" id="GO:0008237">
    <property type="term" value="F:metallopeptidase activity"/>
    <property type="evidence" value="ECO:0007669"/>
    <property type="project" value="UniProtKB-KW"/>
</dbReference>
<feature type="chain" id="PRO_5038597474" description="Aminopeptidase N" evidence="14">
    <location>
        <begin position="19"/>
        <end position="490"/>
    </location>
</feature>
<dbReference type="STRING" id="47854.GA0070603_0858"/>
<dbReference type="CDD" id="cd09603">
    <property type="entry name" value="M1_APN_like"/>
    <property type="match status" value="1"/>
</dbReference>
<dbReference type="RefSeq" id="WP_091307419.1">
    <property type="nucleotide sequence ID" value="NZ_FMIB01000002.1"/>
</dbReference>
<dbReference type="InterPro" id="IPR001930">
    <property type="entry name" value="Peptidase_M1"/>
</dbReference>
<evidence type="ECO:0000256" key="12">
    <source>
        <dbReference type="ARBA" id="ARBA00031533"/>
    </source>
</evidence>
<dbReference type="InterPro" id="IPR027268">
    <property type="entry name" value="Peptidase_M4/M1_CTD_sf"/>
</dbReference>
<sequence>MRRRVPLTLLLAPLLVTACTSDPAAPAAGPSTPTTTPSPTAPAVDYTAWQAGRSTPVADTIYPARGTDALDVLHYDLALDWAPTTKTLTGTATLRIRPTKDAPSLVLDFMPYQVDGVTLDDATVTGAVAKEKLTVTAPVVADKPVTLVVKYHGTPKTTPMPSHRKDVEALGLTVTKEGGLWTMQEPFGAFTWYPANDQPSDEALYDIKVTVPAGWSAIASGTPAGQSGTTFTYRSADPVASYLTTLAVGRYQKLTAKGPRGVPLTFWYRKGADDKLLPYLKKSPQYLAWLEKKFGPYPFPSGGVVVVDSASGMETQQMITMGRKIENTKARRDRWGGDLLHEYAHQWFGDSVTPTTWTDLWLNEGWAQYAQDLYTKETLHLSDASLDRYLRDADAAMRKKLGPPGKPNPKNFAEGNVYLCPEAMLHEIHRQLGDKAFFALARAWVQDQRNTQQDRASFIAFVNKQTGRDFTKLINTWLDSKTTPKPIKAT</sequence>
<dbReference type="PROSITE" id="PS51257">
    <property type="entry name" value="PROKAR_LIPOPROTEIN"/>
    <property type="match status" value="1"/>
</dbReference>
<dbReference type="InterPro" id="IPR045357">
    <property type="entry name" value="Aminopeptidase_N-like_N"/>
</dbReference>
<keyword evidence="7" id="KW-0479">Metal-binding</keyword>
<organism evidence="17 18">
    <name type="scientific">Micromonospora chersina</name>
    <dbReference type="NCBI Taxonomy" id="47854"/>
    <lineage>
        <taxon>Bacteria</taxon>
        <taxon>Bacillati</taxon>
        <taxon>Actinomycetota</taxon>
        <taxon>Actinomycetes</taxon>
        <taxon>Micromonosporales</taxon>
        <taxon>Micromonosporaceae</taxon>
        <taxon>Micromonospora</taxon>
    </lineage>
</organism>
<comment type="cofactor">
    <cofactor evidence="2">
        <name>Zn(2+)</name>
        <dbReference type="ChEBI" id="CHEBI:29105"/>
    </cofactor>
</comment>
<name>A0A1C6U750_9ACTN</name>
<keyword evidence="14" id="KW-0732">Signal</keyword>
<dbReference type="GO" id="GO:0006508">
    <property type="term" value="P:proteolysis"/>
    <property type="evidence" value="ECO:0007669"/>
    <property type="project" value="UniProtKB-KW"/>
</dbReference>
<dbReference type="GO" id="GO:0016285">
    <property type="term" value="F:alanyl aminopeptidase activity"/>
    <property type="evidence" value="ECO:0007669"/>
    <property type="project" value="UniProtKB-EC"/>
</dbReference>
<protein>
    <recommendedName>
        <fullName evidence="5">Aminopeptidase N</fullName>
        <ecNumber evidence="4">3.4.11.2</ecNumber>
    </recommendedName>
    <alternativeName>
        <fullName evidence="11">Alanine aminopeptidase</fullName>
    </alternativeName>
    <alternativeName>
        <fullName evidence="12">Lysyl aminopeptidase</fullName>
    </alternativeName>
</protein>
<evidence type="ECO:0000313" key="18">
    <source>
        <dbReference type="Proteomes" id="UP000198605"/>
    </source>
</evidence>
<evidence type="ECO:0000256" key="4">
    <source>
        <dbReference type="ARBA" id="ARBA00012564"/>
    </source>
</evidence>
<evidence type="ECO:0000313" key="17">
    <source>
        <dbReference type="EMBL" id="SCL49847.1"/>
    </source>
</evidence>
<dbReference type="SUPFAM" id="SSF55486">
    <property type="entry name" value="Metalloproteases ('zincins'), catalytic domain"/>
    <property type="match status" value="1"/>
</dbReference>
<evidence type="ECO:0000256" key="6">
    <source>
        <dbReference type="ARBA" id="ARBA00022670"/>
    </source>
</evidence>
<dbReference type="Pfam" id="PF01433">
    <property type="entry name" value="Peptidase_M1"/>
    <property type="match status" value="1"/>
</dbReference>
<evidence type="ECO:0000259" key="16">
    <source>
        <dbReference type="Pfam" id="PF17900"/>
    </source>
</evidence>
<keyword evidence="10" id="KW-0482">Metalloprotease</keyword>
<dbReference type="Proteomes" id="UP000198605">
    <property type="component" value="Unassembled WGS sequence"/>
</dbReference>
<feature type="domain" description="Peptidase M1 membrane alanine aminopeptidase" evidence="15">
    <location>
        <begin position="281"/>
        <end position="477"/>
    </location>
</feature>
<feature type="domain" description="Aminopeptidase N-like N-terminal" evidence="16">
    <location>
        <begin position="73"/>
        <end position="227"/>
    </location>
</feature>
<dbReference type="PRINTS" id="PR00756">
    <property type="entry name" value="ALADIPTASE"/>
</dbReference>
<dbReference type="Pfam" id="PF17900">
    <property type="entry name" value="Peptidase_M1_N"/>
    <property type="match status" value="1"/>
</dbReference>
<evidence type="ECO:0000256" key="5">
    <source>
        <dbReference type="ARBA" id="ARBA00015611"/>
    </source>
</evidence>
<evidence type="ECO:0000256" key="13">
    <source>
        <dbReference type="SAM" id="MobiDB-lite"/>
    </source>
</evidence>
<dbReference type="InterPro" id="IPR042097">
    <property type="entry name" value="Aminopeptidase_N-like_N_sf"/>
</dbReference>
<feature type="signal peptide" evidence="14">
    <location>
        <begin position="1"/>
        <end position="18"/>
    </location>
</feature>
<dbReference type="AlphaFoldDB" id="A0A1C6U750"/>
<dbReference type="OrthoDB" id="100605at2"/>
<dbReference type="GeneID" id="43277533"/>
<evidence type="ECO:0000256" key="7">
    <source>
        <dbReference type="ARBA" id="ARBA00022723"/>
    </source>
</evidence>
<evidence type="ECO:0000256" key="8">
    <source>
        <dbReference type="ARBA" id="ARBA00022801"/>
    </source>
</evidence>
<evidence type="ECO:0000256" key="10">
    <source>
        <dbReference type="ARBA" id="ARBA00023049"/>
    </source>
</evidence>
<evidence type="ECO:0000256" key="9">
    <source>
        <dbReference type="ARBA" id="ARBA00022833"/>
    </source>
</evidence>
<dbReference type="Gene3D" id="1.10.390.10">
    <property type="entry name" value="Neutral Protease Domain 2"/>
    <property type="match status" value="1"/>
</dbReference>
<evidence type="ECO:0000256" key="14">
    <source>
        <dbReference type="SAM" id="SignalP"/>
    </source>
</evidence>
<dbReference type="Gene3D" id="2.60.40.1730">
    <property type="entry name" value="tricorn interacting facor f3 domain"/>
    <property type="match status" value="1"/>
</dbReference>
<reference evidence="18" key="1">
    <citation type="submission" date="2016-06" db="EMBL/GenBank/DDBJ databases">
        <authorList>
            <person name="Varghese N."/>
            <person name="Submissions Spin"/>
        </authorList>
    </citation>
    <scope>NUCLEOTIDE SEQUENCE [LARGE SCALE GENOMIC DNA]</scope>
    <source>
        <strain evidence="18">DSM 44151</strain>
    </source>
</reference>
<evidence type="ECO:0000256" key="2">
    <source>
        <dbReference type="ARBA" id="ARBA00001947"/>
    </source>
</evidence>
<dbReference type="EMBL" id="FMIB01000002">
    <property type="protein sequence ID" value="SCL49847.1"/>
    <property type="molecule type" value="Genomic_DNA"/>
</dbReference>
<accession>A0A1C6U750</accession>
<keyword evidence="6" id="KW-0645">Protease</keyword>
<comment type="catalytic activity">
    <reaction evidence="1">
        <text>Release of an N-terminal amino acid, Xaa-|-Yaa- from a peptide, amide or arylamide. Xaa is preferably Ala, but may be most amino acids including Pro (slow action). When a terminal hydrophobic residue is followed by a prolyl residue, the two may be released as an intact Xaa-Pro dipeptide.</text>
        <dbReference type="EC" id="3.4.11.2"/>
    </reaction>
</comment>